<dbReference type="AlphaFoldDB" id="A0AAV6JND7"/>
<evidence type="ECO:0000313" key="2">
    <source>
        <dbReference type="EMBL" id="KAG5542243.1"/>
    </source>
</evidence>
<accession>A0AAV6JND7</accession>
<organism evidence="2 3">
    <name type="scientific">Rhododendron griersonianum</name>
    <dbReference type="NCBI Taxonomy" id="479676"/>
    <lineage>
        <taxon>Eukaryota</taxon>
        <taxon>Viridiplantae</taxon>
        <taxon>Streptophyta</taxon>
        <taxon>Embryophyta</taxon>
        <taxon>Tracheophyta</taxon>
        <taxon>Spermatophyta</taxon>
        <taxon>Magnoliopsida</taxon>
        <taxon>eudicotyledons</taxon>
        <taxon>Gunneridae</taxon>
        <taxon>Pentapetalae</taxon>
        <taxon>asterids</taxon>
        <taxon>Ericales</taxon>
        <taxon>Ericaceae</taxon>
        <taxon>Ericoideae</taxon>
        <taxon>Rhodoreae</taxon>
        <taxon>Rhododendron</taxon>
    </lineage>
</organism>
<name>A0AAV6JND7_9ERIC</name>
<dbReference type="Proteomes" id="UP000823749">
    <property type="component" value="Chromosome 7"/>
</dbReference>
<proteinExistence type="predicted"/>
<evidence type="ECO:0000256" key="1">
    <source>
        <dbReference type="SAM" id="MobiDB-lite"/>
    </source>
</evidence>
<protein>
    <submittedName>
        <fullName evidence="2">Uncharacterized protein</fullName>
    </submittedName>
</protein>
<reference evidence="2" key="1">
    <citation type="submission" date="2020-08" db="EMBL/GenBank/DDBJ databases">
        <title>Plant Genome Project.</title>
        <authorList>
            <person name="Zhang R.-G."/>
        </authorList>
    </citation>
    <scope>NUCLEOTIDE SEQUENCE</scope>
    <source>
        <strain evidence="2">WSP0</strain>
        <tissue evidence="2">Leaf</tissue>
    </source>
</reference>
<dbReference type="EMBL" id="JACTNZ010000007">
    <property type="protein sequence ID" value="KAG5542243.1"/>
    <property type="molecule type" value="Genomic_DNA"/>
</dbReference>
<feature type="region of interest" description="Disordered" evidence="1">
    <location>
        <begin position="1"/>
        <end position="22"/>
    </location>
</feature>
<gene>
    <name evidence="2" type="ORF">RHGRI_021944</name>
</gene>
<keyword evidence="3" id="KW-1185">Reference proteome</keyword>
<sequence length="211" mass="23203">MFDHIEHSWSQRAPPPVPPSSQGTMMTLSTHAIVRSDIVVSILGLGVHSYHTTSDSILGYSRFFRSGEKCVPVQRLRATLRREVLCFGCRFEGLSFVFLPGSSGQVFGRGERVNVIWPLQPAALDSRKALLFERTGQILPMGSDLLCVVCAGYDGVQMGMCFPSHRVGITRFQLESSGKGKQLSAINQHMAMYNLSGFSSSLPTIRGCFTL</sequence>
<comment type="caution">
    <text evidence="2">The sequence shown here is derived from an EMBL/GenBank/DDBJ whole genome shotgun (WGS) entry which is preliminary data.</text>
</comment>
<evidence type="ECO:0000313" key="3">
    <source>
        <dbReference type="Proteomes" id="UP000823749"/>
    </source>
</evidence>